<dbReference type="GO" id="GO:0005886">
    <property type="term" value="C:plasma membrane"/>
    <property type="evidence" value="ECO:0007669"/>
    <property type="project" value="InterPro"/>
</dbReference>
<dbReference type="SMART" id="SM00014">
    <property type="entry name" value="acidPPc"/>
    <property type="match status" value="1"/>
</dbReference>
<keyword evidence="4" id="KW-0472">Membrane</keyword>
<keyword evidence="4" id="KW-1133">Transmembrane helix</keyword>
<name>A0A853F382_9GAMM</name>
<evidence type="ECO:0000259" key="5">
    <source>
        <dbReference type="SMART" id="SM00014"/>
    </source>
</evidence>
<organism evidence="6 7">
    <name type="scientific">Candidatus Thiodubiliella endoseptemdiera</name>
    <dbReference type="NCBI Taxonomy" id="2738886"/>
    <lineage>
        <taxon>Bacteria</taxon>
        <taxon>Pseudomonadati</taxon>
        <taxon>Pseudomonadota</taxon>
        <taxon>Gammaproteobacteria</taxon>
        <taxon>Candidatus Pseudothioglobaceae</taxon>
        <taxon>Candidatus Thiodubiliella</taxon>
    </lineage>
</organism>
<dbReference type="EC" id="3.6.1.27" evidence="1"/>
<accession>A0A853F382</accession>
<evidence type="ECO:0000256" key="4">
    <source>
        <dbReference type="SAM" id="Phobius"/>
    </source>
</evidence>
<proteinExistence type="predicted"/>
<gene>
    <name evidence="6" type="ORF">H0A76_01665</name>
</gene>
<feature type="transmembrane region" description="Helical" evidence="4">
    <location>
        <begin position="52"/>
        <end position="73"/>
    </location>
</feature>
<feature type="transmembrane region" description="Helical" evidence="4">
    <location>
        <begin position="29"/>
        <end position="45"/>
    </location>
</feature>
<feature type="transmembrane region" description="Helical" evidence="4">
    <location>
        <begin position="119"/>
        <end position="136"/>
    </location>
</feature>
<keyword evidence="4" id="KW-0812">Transmembrane</keyword>
<reference evidence="6 7" key="1">
    <citation type="submission" date="2020-05" db="EMBL/GenBank/DDBJ databases">
        <title>Horizontal transmission and recombination maintain forever young bacterial symbiont genomes.</title>
        <authorList>
            <person name="Russell S.L."/>
            <person name="Pepper-Tunick E."/>
            <person name="Svedberg J."/>
            <person name="Byrne A."/>
            <person name="Ruelas Castillo J."/>
            <person name="Vollmers C."/>
            <person name="Beinart R.A."/>
            <person name="Corbett-Detig R."/>
        </authorList>
    </citation>
    <scope>NUCLEOTIDE SEQUENCE [LARGE SCALE GENOMIC DNA]</scope>
    <source>
        <strain evidence="6">455</strain>
    </source>
</reference>
<evidence type="ECO:0000256" key="3">
    <source>
        <dbReference type="ARBA" id="ARBA00047594"/>
    </source>
</evidence>
<evidence type="ECO:0000256" key="1">
    <source>
        <dbReference type="ARBA" id="ARBA00012374"/>
    </source>
</evidence>
<comment type="caution">
    <text evidence="6">The sequence shown here is derived from an EMBL/GenBank/DDBJ whole genome shotgun (WGS) entry which is preliminary data.</text>
</comment>
<dbReference type="Gene3D" id="1.20.144.10">
    <property type="entry name" value="Phosphatidic acid phosphatase type 2/haloperoxidase"/>
    <property type="match status" value="1"/>
</dbReference>
<dbReference type="Proteomes" id="UP000568751">
    <property type="component" value="Unassembled WGS sequence"/>
</dbReference>
<dbReference type="InterPro" id="IPR036938">
    <property type="entry name" value="PAP2/HPO_sf"/>
</dbReference>
<sequence length="182" mass="20682">MNQELFLYINAFAGKNQYLDAIGIGLGEYFPYLLITLVVYLYFVMQHKNETIFAFLSTILALSISRIIGLLYFHNRPFMDNIGVTLKEHIADSSFPSDHTTFVFAVIGTLLLFKSTRKIGIILLPFGIISSFVRVFEGVHYPLDIVAGIVVGVMSALIVYQLRYRLFVINGVILKIEKMLFK</sequence>
<evidence type="ECO:0000256" key="2">
    <source>
        <dbReference type="ARBA" id="ARBA00032707"/>
    </source>
</evidence>
<dbReference type="GO" id="GO:0050380">
    <property type="term" value="F:undecaprenyl-diphosphatase activity"/>
    <property type="evidence" value="ECO:0007669"/>
    <property type="project" value="UniProtKB-EC"/>
</dbReference>
<dbReference type="AlphaFoldDB" id="A0A853F382"/>
<dbReference type="InterPro" id="IPR033879">
    <property type="entry name" value="UPP_Pase"/>
</dbReference>
<evidence type="ECO:0000313" key="7">
    <source>
        <dbReference type="Proteomes" id="UP000568751"/>
    </source>
</evidence>
<dbReference type="Pfam" id="PF01569">
    <property type="entry name" value="PAP2"/>
    <property type="match status" value="1"/>
</dbReference>
<dbReference type="CDD" id="cd03385">
    <property type="entry name" value="PAP2_BcrC_like"/>
    <property type="match status" value="1"/>
</dbReference>
<feature type="transmembrane region" description="Helical" evidence="4">
    <location>
        <begin position="142"/>
        <end position="160"/>
    </location>
</feature>
<dbReference type="SUPFAM" id="SSF48317">
    <property type="entry name" value="Acid phosphatase/Vanadium-dependent haloperoxidase"/>
    <property type="match status" value="1"/>
</dbReference>
<feature type="domain" description="Phosphatidic acid phosphatase type 2/haloperoxidase" evidence="5">
    <location>
        <begin position="51"/>
        <end position="160"/>
    </location>
</feature>
<dbReference type="PANTHER" id="PTHR14969">
    <property type="entry name" value="SPHINGOSINE-1-PHOSPHATE PHOSPHOHYDROLASE"/>
    <property type="match status" value="1"/>
</dbReference>
<dbReference type="PANTHER" id="PTHR14969:SF13">
    <property type="entry name" value="AT30094P"/>
    <property type="match status" value="1"/>
</dbReference>
<protein>
    <recommendedName>
        <fullName evidence="1">undecaprenyl-diphosphate phosphatase</fullName>
        <ecNumber evidence="1">3.6.1.27</ecNumber>
    </recommendedName>
    <alternativeName>
        <fullName evidence="2">Undecaprenyl pyrophosphate phosphatase</fullName>
    </alternativeName>
</protein>
<dbReference type="EMBL" id="JACCHT010000001">
    <property type="protein sequence ID" value="NYT26720.1"/>
    <property type="molecule type" value="Genomic_DNA"/>
</dbReference>
<dbReference type="InterPro" id="IPR000326">
    <property type="entry name" value="PAP2/HPO"/>
</dbReference>
<evidence type="ECO:0000313" key="6">
    <source>
        <dbReference type="EMBL" id="NYT26720.1"/>
    </source>
</evidence>
<comment type="catalytic activity">
    <reaction evidence="3">
        <text>di-trans,octa-cis-undecaprenyl diphosphate + H2O = di-trans,octa-cis-undecaprenyl phosphate + phosphate + H(+)</text>
        <dbReference type="Rhea" id="RHEA:28094"/>
        <dbReference type="ChEBI" id="CHEBI:15377"/>
        <dbReference type="ChEBI" id="CHEBI:15378"/>
        <dbReference type="ChEBI" id="CHEBI:43474"/>
        <dbReference type="ChEBI" id="CHEBI:58405"/>
        <dbReference type="ChEBI" id="CHEBI:60392"/>
        <dbReference type="EC" id="3.6.1.27"/>
    </reaction>
</comment>
<feature type="transmembrane region" description="Helical" evidence="4">
    <location>
        <begin position="93"/>
        <end position="112"/>
    </location>
</feature>